<evidence type="ECO:0000313" key="2">
    <source>
        <dbReference type="EMBL" id="GEY83002.1"/>
    </source>
</evidence>
<dbReference type="AlphaFoldDB" id="A0A699HVK3"/>
<comment type="caution">
    <text evidence="2">The sequence shown here is derived from an EMBL/GenBank/DDBJ whole genome shotgun (WGS) entry which is preliminary data.</text>
</comment>
<proteinExistence type="predicted"/>
<accession>A0A699HVK3</accession>
<gene>
    <name evidence="2" type="ORF">Tci_454976</name>
</gene>
<dbReference type="EMBL" id="BKCJ010213737">
    <property type="protein sequence ID" value="GEY83002.1"/>
    <property type="molecule type" value="Genomic_DNA"/>
</dbReference>
<feature type="region of interest" description="Disordered" evidence="1">
    <location>
        <begin position="174"/>
        <end position="205"/>
    </location>
</feature>
<feature type="compositionally biased region" description="Basic and acidic residues" evidence="1">
    <location>
        <begin position="181"/>
        <end position="205"/>
    </location>
</feature>
<name>A0A699HVK3_TANCI</name>
<organism evidence="2">
    <name type="scientific">Tanacetum cinerariifolium</name>
    <name type="common">Dalmatian daisy</name>
    <name type="synonym">Chrysanthemum cinerariifolium</name>
    <dbReference type="NCBI Taxonomy" id="118510"/>
    <lineage>
        <taxon>Eukaryota</taxon>
        <taxon>Viridiplantae</taxon>
        <taxon>Streptophyta</taxon>
        <taxon>Embryophyta</taxon>
        <taxon>Tracheophyta</taxon>
        <taxon>Spermatophyta</taxon>
        <taxon>Magnoliopsida</taxon>
        <taxon>eudicotyledons</taxon>
        <taxon>Gunneridae</taxon>
        <taxon>Pentapetalae</taxon>
        <taxon>asterids</taxon>
        <taxon>campanulids</taxon>
        <taxon>Asterales</taxon>
        <taxon>Asteraceae</taxon>
        <taxon>Asteroideae</taxon>
        <taxon>Anthemideae</taxon>
        <taxon>Anthemidinae</taxon>
        <taxon>Tanacetum</taxon>
    </lineage>
</organism>
<reference evidence="2" key="1">
    <citation type="journal article" date="2019" name="Sci. Rep.">
        <title>Draft genome of Tanacetum cinerariifolium, the natural source of mosquito coil.</title>
        <authorList>
            <person name="Yamashiro T."/>
            <person name="Shiraishi A."/>
            <person name="Satake H."/>
            <person name="Nakayama K."/>
        </authorList>
    </citation>
    <scope>NUCLEOTIDE SEQUENCE</scope>
</reference>
<feature type="non-terminal residue" evidence="2">
    <location>
        <position position="1"/>
    </location>
</feature>
<evidence type="ECO:0008006" key="3">
    <source>
        <dbReference type="Google" id="ProtNLM"/>
    </source>
</evidence>
<sequence length="205" mass="23641">AFIPYKKSKAGKRIAFVRFIKVDNIDRLVANLCTIWIGCFHLYANVARFHRERKPSAPSHPSNANERNSPGSYVSILKSGKTNNVISDQVLPSLILDDLCISVRDFTLSRVGDLVEWEDLLEKYLFCKHLYVKNKLNEIIAERFKVIVKGLVYWVRAKEMEAWDPFICNDSYESESFDDEKDAKDDRSQSEDKVTADDDVKRVSE</sequence>
<protein>
    <recommendedName>
        <fullName evidence="3">RNA-directed DNA polymerase, eukaryota, nucleotide-binding alpha-beta plait domain protein</fullName>
    </recommendedName>
</protein>
<evidence type="ECO:0000256" key="1">
    <source>
        <dbReference type="SAM" id="MobiDB-lite"/>
    </source>
</evidence>